<dbReference type="InterPro" id="IPR019825">
    <property type="entry name" value="Lectin_legB_Mn/Ca_BS"/>
</dbReference>
<sequence length="1657" mass="176340">MKKLLLSFISLFTLISYGQLTEDFEGTSVPTLPTWNLTSGSWAILDNTIGTAQSWQLAPVGQAYAGTRAAYLNRENVPDGTFALDWLITPSVNIPSDGQLRFYTKLTQAGIQGSNFTIRIADADTYAQNDMANFTIIKSWNESELMNGTTTNEQTNYIQKVVDLNPYVGQNLYIAFVMENDNGDRWFIDNVNVDEKCLDNTNLSATPLATSASLAWTSPSTATQWEIEYGPVGFTQGTGTTIIVNSNPYNLTGLLSLTNYSFYVRSLCASDNVSSWSGPTNFTTSALPPSCGGNFIDEGGVSGSYSNNSDYVITICPDNPGDQVTVNFTAFNTEDNWDALYIYDGNSTAAPQIASTNGAGNVPGGLPGGYWGTTLPGTFTASGPTGCLTFRFRSDSSGVRDGWTANVTCAPAPTCLKPTSVTISNITSSQALIDWVENNGATAWEIEYGPVGFTQGTGTTVSVTTNPYTLSGLNTATPYDVYIKSICSPTDDSAWQGPVSLTTLPDYCGGDIFYDQGGISGDYSNNSDYVITICPENPGDQVTVDFTAFNTEANWDALYIFDGNSTAAPQIASTNDAGNVPGGLSGGFWGTTIPGPFTASGPSGCLTFRFRSDTSGVRTGWAANVTCAPAPTCLKPTGIIIDAITDAQAQVSWTDNTGATTWEIEYGPAGFTQGNGTIVSTTTNPYTLTSLTAGTIYEVYVRAVCSSTDSSAWEGPSTFNTTICDPINQCNYSFILTDSFGDGWNGNTMNISQNGIVVGIIGPSFTTGNGPITIQIPICDGVPFELFWNSGGNYPNEVGIQIIDPFGDSLYTHPTGAGMQNTLLYSGVGECTPPSCFKPTDLSLVVSQGDSATVTWTENNPGVTSWQIVVQPVGTGYPNASSIIIPANSNPFTITGLNPSTQYEFYVSSDCGAIDGISNWQGPHTFETQLTNCYSSNLVPQLIGDAQTLGECCFRITENLLSQGGAVWYDNVINLNTDFQIIFEAGFGDDDNGADGIAFVLKKDATPVIGVTGTGIGYQGIDNSLAVEFDTYDNGFNGDIPADHLAILANGNTEHNNANNLAGPIAASSTSDNIEDGVGHEVKILWEVATQTLTVVFDCNQRLTYTGDIINTIFGGDPNVYFGFTGSTGGFSNQQELCFKYLSFTDPYSLADKTICANSSITDIDASYAGASNYLWTPSDGVSDVTLPNPVFTPTANTTYTVEITDECGFIIEQSFSVEVLDPITASVVENTSPICENEDAIFNITGTPNSTVNYTINGVSDFINLSGSGNATVTSSNAMIDQTIILTSITTSSTTLTHHAINATGGIDPVNALGPIETAGTNATNLNATQVNITNPLLILELDDLVPVGTSIIISAAKGDAAGEITVTDGNTTTTLNSGTISELNQTVFTTTVATNSITLEYTAGSYWIDGITYDFIFSGCNAAIDETATVVVAAPAPATFNTITLCQGDLDTALPTLSFEGYTGTWNASNIDTSTTGSLTYTFTPDAGQCATDGSLNVEITSKTMISFEEIEACLNSNTNFPTVSTEGYTLAGTWTPSTIANSAIGDFTYTFMPEDPCYDTGNLTVTTIQCTIQKGISPNNDGKNDSFDLSYFNVNKLEIFNRYGREVYTKSNYEDEWSGQTNNGDELPDGTYYYVIEFADMDSKTGWIYINRQQ</sequence>
<keyword evidence="3" id="KW-0732">Signal</keyword>
<evidence type="ECO:0000313" key="6">
    <source>
        <dbReference type="EMBL" id="NHN28164.1"/>
    </source>
</evidence>
<dbReference type="PROSITE" id="PS01180">
    <property type="entry name" value="CUB"/>
    <property type="match status" value="1"/>
</dbReference>
<dbReference type="SUPFAM" id="SSF49854">
    <property type="entry name" value="Spermadhesin, CUB domain"/>
    <property type="match status" value="2"/>
</dbReference>
<reference evidence="6" key="2">
    <citation type="submission" date="2020-02" db="EMBL/GenBank/DDBJ databases">
        <title>Flavobacterium profundi sp. nov., isolated from a deep-sea seamount.</title>
        <authorList>
            <person name="Zhang D.-C."/>
        </authorList>
    </citation>
    <scope>NUCLEOTIDE SEQUENCE</scope>
    <source>
        <strain evidence="6">EC11</strain>
    </source>
</reference>
<feature type="domain" description="Fibronectin type-III" evidence="5">
    <location>
        <begin position="417"/>
        <end position="506"/>
    </location>
</feature>
<dbReference type="Proteomes" id="UP000817854">
    <property type="component" value="Unassembled WGS sequence"/>
</dbReference>
<dbReference type="CDD" id="cd01951">
    <property type="entry name" value="lectin_L-type"/>
    <property type="match status" value="1"/>
</dbReference>
<dbReference type="Gene3D" id="2.60.120.200">
    <property type="match status" value="2"/>
</dbReference>
<dbReference type="InterPro" id="IPR035914">
    <property type="entry name" value="Sperma_CUB_dom_sf"/>
</dbReference>
<dbReference type="Pfam" id="PF13585">
    <property type="entry name" value="CHU_C"/>
    <property type="match status" value="1"/>
</dbReference>
<dbReference type="Gene3D" id="2.60.40.10">
    <property type="entry name" value="Immunoglobulins"/>
    <property type="match status" value="4"/>
</dbReference>
<dbReference type="EMBL" id="VEVQ02000031">
    <property type="protein sequence ID" value="NHN28164.1"/>
    <property type="molecule type" value="Genomic_DNA"/>
</dbReference>
<feature type="domain" description="Fibronectin type-III" evidence="5">
    <location>
        <begin position="838"/>
        <end position="931"/>
    </location>
</feature>
<dbReference type="InterPro" id="IPR026341">
    <property type="entry name" value="T9SS_type_B"/>
</dbReference>
<dbReference type="PROSITE" id="PS00307">
    <property type="entry name" value="LECTIN_LEGUME_BETA"/>
    <property type="match status" value="1"/>
</dbReference>
<dbReference type="PANTHER" id="PTHR46708">
    <property type="entry name" value="TENASCIN"/>
    <property type="match status" value="1"/>
</dbReference>
<accession>A0ABX0J2F3</accession>
<dbReference type="InterPro" id="IPR036116">
    <property type="entry name" value="FN3_sf"/>
</dbReference>
<dbReference type="Pfam" id="PF00041">
    <property type="entry name" value="fn3"/>
    <property type="match status" value="3"/>
</dbReference>
<dbReference type="InterPro" id="IPR056573">
    <property type="entry name" value="Lectin_L-type_dom"/>
</dbReference>
<comment type="caution">
    <text evidence="6">The sequence shown here is derived from an EMBL/GenBank/DDBJ whole genome shotgun (WGS) entry which is preliminary data.</text>
</comment>
<dbReference type="InterPro" id="IPR003961">
    <property type="entry name" value="FN3_dom"/>
</dbReference>
<evidence type="ECO:0000313" key="7">
    <source>
        <dbReference type="Proteomes" id="UP000817854"/>
    </source>
</evidence>
<dbReference type="Gene3D" id="2.60.120.290">
    <property type="entry name" value="Spermadhesin, CUB domain"/>
    <property type="match status" value="2"/>
</dbReference>
<dbReference type="SUPFAM" id="SSF49899">
    <property type="entry name" value="Concanavalin A-like lectins/glucanases"/>
    <property type="match status" value="1"/>
</dbReference>
<dbReference type="RefSeq" id="WP_140964661.1">
    <property type="nucleotide sequence ID" value="NZ_VEVQ02000031.1"/>
</dbReference>
<dbReference type="InterPro" id="IPR000859">
    <property type="entry name" value="CUB_dom"/>
</dbReference>
<dbReference type="CDD" id="cd00041">
    <property type="entry name" value="CUB"/>
    <property type="match status" value="2"/>
</dbReference>
<dbReference type="NCBIfam" id="TIGR04131">
    <property type="entry name" value="Bac_Flav_CTERM"/>
    <property type="match status" value="1"/>
</dbReference>
<gene>
    <name evidence="6" type="ORF">FIA58_021000</name>
</gene>
<dbReference type="NCBIfam" id="NF038128">
    <property type="entry name" value="choice_anch_J"/>
    <property type="match status" value="1"/>
</dbReference>
<proteinExistence type="predicted"/>
<feature type="non-terminal residue" evidence="6">
    <location>
        <position position="1657"/>
    </location>
</feature>
<dbReference type="InterPro" id="IPR013783">
    <property type="entry name" value="Ig-like_fold"/>
</dbReference>
<evidence type="ECO:0000256" key="3">
    <source>
        <dbReference type="SAM" id="SignalP"/>
    </source>
</evidence>
<evidence type="ECO:0000256" key="2">
    <source>
        <dbReference type="ARBA" id="ARBA00023157"/>
    </source>
</evidence>
<dbReference type="SUPFAM" id="SSF49265">
    <property type="entry name" value="Fibronectin type III"/>
    <property type="match status" value="2"/>
</dbReference>
<dbReference type="Pfam" id="PF18483">
    <property type="entry name" value="Lectin_L-type_dom"/>
    <property type="match status" value="1"/>
</dbReference>
<organism evidence="6 7">
    <name type="scientific">Flavobacterium jejuense</name>
    <dbReference type="NCBI Taxonomy" id="1544455"/>
    <lineage>
        <taxon>Bacteria</taxon>
        <taxon>Pseudomonadati</taxon>
        <taxon>Bacteroidota</taxon>
        <taxon>Flavobacteriia</taxon>
        <taxon>Flavobacteriales</taxon>
        <taxon>Flavobacteriaceae</taxon>
        <taxon>Flavobacterium</taxon>
    </lineage>
</organism>
<feature type="domain" description="Fibronectin type-III" evidence="5">
    <location>
        <begin position="635"/>
        <end position="724"/>
    </location>
</feature>
<evidence type="ECO:0000259" key="4">
    <source>
        <dbReference type="PROSITE" id="PS01180"/>
    </source>
</evidence>
<dbReference type="InterPro" id="IPR050991">
    <property type="entry name" value="ECM_Regulatory_Proteins"/>
</dbReference>
<keyword evidence="1" id="KW-0677">Repeat</keyword>
<dbReference type="InterPro" id="IPR013320">
    <property type="entry name" value="ConA-like_dom_sf"/>
</dbReference>
<feature type="signal peptide" evidence="3">
    <location>
        <begin position="1"/>
        <end position="18"/>
    </location>
</feature>
<feature type="domain" description="Fibronectin type-III" evidence="5">
    <location>
        <begin position="199"/>
        <end position="287"/>
    </location>
</feature>
<keyword evidence="2" id="KW-1015">Disulfide bond</keyword>
<evidence type="ECO:0000259" key="5">
    <source>
        <dbReference type="PROSITE" id="PS50853"/>
    </source>
</evidence>
<dbReference type="CDD" id="cd00063">
    <property type="entry name" value="FN3"/>
    <property type="match status" value="3"/>
</dbReference>
<dbReference type="PROSITE" id="PS50853">
    <property type="entry name" value="FN3"/>
    <property type="match status" value="4"/>
</dbReference>
<feature type="chain" id="PRO_5047464989" evidence="3">
    <location>
        <begin position="19"/>
        <end position="1657"/>
    </location>
</feature>
<keyword evidence="7" id="KW-1185">Reference proteome</keyword>
<name>A0ABX0J2F3_9FLAO</name>
<evidence type="ECO:0000256" key="1">
    <source>
        <dbReference type="ARBA" id="ARBA00022737"/>
    </source>
</evidence>
<feature type="domain" description="CUB" evidence="4">
    <location>
        <begin position="508"/>
        <end position="628"/>
    </location>
</feature>
<dbReference type="PANTHER" id="PTHR46708:SF2">
    <property type="entry name" value="FIBRONECTIN TYPE-III DOMAIN-CONTAINING PROTEIN"/>
    <property type="match status" value="1"/>
</dbReference>
<protein>
    <submittedName>
        <fullName evidence="6">T9SS type B sorting domain-containing protein</fullName>
    </submittedName>
</protein>
<dbReference type="SMART" id="SM00042">
    <property type="entry name" value="CUB"/>
    <property type="match status" value="2"/>
</dbReference>
<reference evidence="6" key="1">
    <citation type="submission" date="2019-05" db="EMBL/GenBank/DDBJ databases">
        <authorList>
            <person name="Lianzixin W."/>
        </authorList>
    </citation>
    <scope>NUCLEOTIDE SEQUENCE</scope>
    <source>
        <strain evidence="6">EC11</strain>
    </source>
</reference>
<dbReference type="SMART" id="SM00060">
    <property type="entry name" value="FN3"/>
    <property type="match status" value="4"/>
</dbReference>